<reference evidence="2 3" key="1">
    <citation type="journal article" date="2015" name="Genome Announc.">
        <title>Expanding the biotechnology potential of lactobacilli through comparative genomics of 213 strains and associated genera.</title>
        <authorList>
            <person name="Sun Z."/>
            <person name="Harris H.M."/>
            <person name="McCann A."/>
            <person name="Guo C."/>
            <person name="Argimon S."/>
            <person name="Zhang W."/>
            <person name="Yang X."/>
            <person name="Jeffery I.B."/>
            <person name="Cooney J.C."/>
            <person name="Kagawa T.F."/>
            <person name="Liu W."/>
            <person name="Song Y."/>
            <person name="Salvetti E."/>
            <person name="Wrobel A."/>
            <person name="Rasinkangas P."/>
            <person name="Parkhill J."/>
            <person name="Rea M.C."/>
            <person name="O'Sullivan O."/>
            <person name="Ritari J."/>
            <person name="Douillard F.P."/>
            <person name="Paul Ross R."/>
            <person name="Yang R."/>
            <person name="Briner A.E."/>
            <person name="Felis G.E."/>
            <person name="de Vos W.M."/>
            <person name="Barrangou R."/>
            <person name="Klaenhammer T.R."/>
            <person name="Caufield P.W."/>
            <person name="Cui Y."/>
            <person name="Zhang H."/>
            <person name="O'Toole P.W."/>
        </authorList>
    </citation>
    <scope>NUCLEOTIDE SEQUENCE [LARGE SCALE GENOMIC DNA]</scope>
    <source>
        <strain evidence="2 3">DSM 17896</strain>
    </source>
</reference>
<dbReference type="InterPro" id="IPR013830">
    <property type="entry name" value="SGNH_hydro"/>
</dbReference>
<proteinExistence type="predicted"/>
<dbReference type="EMBL" id="JQBW01000009">
    <property type="protein sequence ID" value="KRN58775.1"/>
    <property type="molecule type" value="Genomic_DNA"/>
</dbReference>
<protein>
    <recommendedName>
        <fullName evidence="1">SGNH hydrolase-type esterase domain-containing protein</fullName>
    </recommendedName>
</protein>
<dbReference type="STRING" id="396268.IV45_GL000400"/>
<evidence type="ECO:0000313" key="3">
    <source>
        <dbReference type="Proteomes" id="UP000050934"/>
    </source>
</evidence>
<dbReference type="PATRIC" id="fig|396268.3.peg.404"/>
<dbReference type="RefSeq" id="WP_057740967.1">
    <property type="nucleotide sequence ID" value="NZ_JQBW01000009.1"/>
</dbReference>
<evidence type="ECO:0000313" key="2">
    <source>
        <dbReference type="EMBL" id="KRN58775.1"/>
    </source>
</evidence>
<name>A0A0R2I9L6_9LACO</name>
<dbReference type="PANTHER" id="PTHR43784:SF2">
    <property type="entry name" value="GDSL-LIKE LIPASE_ACYLHYDROLASE, PUTATIVE (AFU_ORTHOLOGUE AFUA_2G00820)-RELATED"/>
    <property type="match status" value="1"/>
</dbReference>
<accession>A0A0R2I9L6</accession>
<dbReference type="Gene3D" id="3.40.50.1110">
    <property type="entry name" value="SGNH hydrolase"/>
    <property type="match status" value="1"/>
</dbReference>
<dbReference type="SUPFAM" id="SSF52266">
    <property type="entry name" value="SGNH hydrolase"/>
    <property type="match status" value="1"/>
</dbReference>
<dbReference type="PANTHER" id="PTHR43784">
    <property type="entry name" value="GDSL-LIKE LIPASE/ACYLHYDROLASE, PUTATIVE (AFU_ORTHOLOGUE AFUA_2G00820)-RELATED"/>
    <property type="match status" value="1"/>
</dbReference>
<sequence length="370" mass="40854">MADYKLAYLQATHDFSSLPFKYTQLNQLVKLTPFLSGERCQLLFSNRYGKSDLVFDSVRVADNPAMTNASAVTFQGQWSLSLKRGCHLFSSDAVEFPVHAGQPLYVQMIASRKQAYADFACSYATGWVNAAISRRVNFQPQLPDNWHARHGWVCLDGLNVLTDRSPEYLELTGDSLAETGMVAQELFSQLLKAYPEQLVAINTGISGNRLLHDAPQDGPLFATYGNSLLHRLKDAKRNPDLRVALIGSNDLLLPMYSEQAHTQNAELIDMCQGFMKLSQIGSLITTTIAPFRLFDGPRTDAEKQVNRLRQNLNRCLSAHPFVVNTAPLVANESDSALATQMDFGDGMHLSPRGGAAVADALMPAIKQTLI</sequence>
<evidence type="ECO:0000259" key="1">
    <source>
        <dbReference type="Pfam" id="PF13472"/>
    </source>
</evidence>
<dbReference type="AlphaFoldDB" id="A0A0R2I9L6"/>
<dbReference type="Pfam" id="PF13472">
    <property type="entry name" value="Lipase_GDSL_2"/>
    <property type="match status" value="1"/>
</dbReference>
<gene>
    <name evidence="2" type="ORF">IV45_GL000400</name>
</gene>
<feature type="domain" description="SGNH hydrolase-type esterase" evidence="1">
    <location>
        <begin position="173"/>
        <end position="353"/>
    </location>
</feature>
<keyword evidence="3" id="KW-1185">Reference proteome</keyword>
<organism evidence="2 3">
    <name type="scientific">Limosilactobacillus secaliphilus</name>
    <dbReference type="NCBI Taxonomy" id="396268"/>
    <lineage>
        <taxon>Bacteria</taxon>
        <taxon>Bacillati</taxon>
        <taxon>Bacillota</taxon>
        <taxon>Bacilli</taxon>
        <taxon>Lactobacillales</taxon>
        <taxon>Lactobacillaceae</taxon>
        <taxon>Limosilactobacillus</taxon>
    </lineage>
</organism>
<dbReference type="Proteomes" id="UP000050934">
    <property type="component" value="Unassembled WGS sequence"/>
</dbReference>
<comment type="caution">
    <text evidence="2">The sequence shown here is derived from an EMBL/GenBank/DDBJ whole genome shotgun (WGS) entry which is preliminary data.</text>
</comment>
<dbReference type="OrthoDB" id="1828825at2"/>
<dbReference type="InterPro" id="IPR053140">
    <property type="entry name" value="GDSL_Rv0518-like"/>
</dbReference>
<dbReference type="InterPro" id="IPR036514">
    <property type="entry name" value="SGNH_hydro_sf"/>
</dbReference>